<feature type="region of interest" description="Disordered" evidence="1">
    <location>
        <begin position="1109"/>
        <end position="1152"/>
    </location>
</feature>
<dbReference type="GO" id="GO:0016020">
    <property type="term" value="C:membrane"/>
    <property type="evidence" value="ECO:0007669"/>
    <property type="project" value="InterPro"/>
</dbReference>
<dbReference type="Proteomes" id="UP001194468">
    <property type="component" value="Unassembled WGS sequence"/>
</dbReference>
<feature type="region of interest" description="Disordered" evidence="1">
    <location>
        <begin position="1029"/>
        <end position="1050"/>
    </location>
</feature>
<feature type="compositionally biased region" description="Low complexity" evidence="1">
    <location>
        <begin position="1141"/>
        <end position="1152"/>
    </location>
</feature>
<evidence type="ECO:0000313" key="4">
    <source>
        <dbReference type="EMBL" id="KAF8444532.1"/>
    </source>
</evidence>
<feature type="compositionally biased region" description="Polar residues" evidence="1">
    <location>
        <begin position="3000"/>
        <end position="3009"/>
    </location>
</feature>
<gene>
    <name evidence="4" type="ORF">L210DRAFT_3502110</name>
</gene>
<feature type="compositionally biased region" description="Polar residues" evidence="1">
    <location>
        <begin position="1197"/>
        <end position="1208"/>
    </location>
</feature>
<comment type="caution">
    <text evidence="4">The sequence shown here is derived from an EMBL/GenBank/DDBJ whole genome shotgun (WGS) entry which is preliminary data.</text>
</comment>
<dbReference type="Pfam" id="PF21678">
    <property type="entry name" value="Csf1_N"/>
    <property type="match status" value="1"/>
</dbReference>
<feature type="region of interest" description="Disordered" evidence="1">
    <location>
        <begin position="1195"/>
        <end position="1215"/>
    </location>
</feature>
<evidence type="ECO:0000259" key="3">
    <source>
        <dbReference type="Pfam" id="PF21678"/>
    </source>
</evidence>
<organism evidence="4 5">
    <name type="scientific">Boletus edulis BED1</name>
    <dbReference type="NCBI Taxonomy" id="1328754"/>
    <lineage>
        <taxon>Eukaryota</taxon>
        <taxon>Fungi</taxon>
        <taxon>Dikarya</taxon>
        <taxon>Basidiomycota</taxon>
        <taxon>Agaricomycotina</taxon>
        <taxon>Agaricomycetes</taxon>
        <taxon>Agaricomycetidae</taxon>
        <taxon>Boletales</taxon>
        <taxon>Boletineae</taxon>
        <taxon>Boletaceae</taxon>
        <taxon>Boletoideae</taxon>
        <taxon>Boletus</taxon>
    </lineage>
</organism>
<feature type="compositionally biased region" description="Polar residues" evidence="1">
    <location>
        <begin position="3066"/>
        <end position="3075"/>
    </location>
</feature>
<dbReference type="InterPro" id="IPR048636">
    <property type="entry name" value="Csf1_N"/>
</dbReference>
<name>A0AAD4BZJ0_BOLED</name>
<dbReference type="InterPro" id="IPR029636">
    <property type="entry name" value="Csf1"/>
</dbReference>
<reference evidence="4" key="2">
    <citation type="journal article" date="2020" name="Nat. Commun.">
        <title>Large-scale genome sequencing of mycorrhizal fungi provides insights into the early evolution of symbiotic traits.</title>
        <authorList>
            <person name="Miyauchi S."/>
            <person name="Kiss E."/>
            <person name="Kuo A."/>
            <person name="Drula E."/>
            <person name="Kohler A."/>
            <person name="Sanchez-Garcia M."/>
            <person name="Morin E."/>
            <person name="Andreopoulos B."/>
            <person name="Barry K.W."/>
            <person name="Bonito G."/>
            <person name="Buee M."/>
            <person name="Carver A."/>
            <person name="Chen C."/>
            <person name="Cichocki N."/>
            <person name="Clum A."/>
            <person name="Culley D."/>
            <person name="Crous P.W."/>
            <person name="Fauchery L."/>
            <person name="Girlanda M."/>
            <person name="Hayes R.D."/>
            <person name="Keri Z."/>
            <person name="LaButti K."/>
            <person name="Lipzen A."/>
            <person name="Lombard V."/>
            <person name="Magnuson J."/>
            <person name="Maillard F."/>
            <person name="Murat C."/>
            <person name="Nolan M."/>
            <person name="Ohm R.A."/>
            <person name="Pangilinan J."/>
            <person name="Pereira M.F."/>
            <person name="Perotto S."/>
            <person name="Peter M."/>
            <person name="Pfister S."/>
            <person name="Riley R."/>
            <person name="Sitrit Y."/>
            <person name="Stielow J.B."/>
            <person name="Szollosi G."/>
            <person name="Zifcakova L."/>
            <person name="Stursova M."/>
            <person name="Spatafora J.W."/>
            <person name="Tedersoo L."/>
            <person name="Vaario L.M."/>
            <person name="Yamada A."/>
            <person name="Yan M."/>
            <person name="Wang P."/>
            <person name="Xu J."/>
            <person name="Bruns T."/>
            <person name="Baldrian P."/>
            <person name="Vilgalys R."/>
            <person name="Dunand C."/>
            <person name="Henrissat B."/>
            <person name="Grigoriev I.V."/>
            <person name="Hibbett D."/>
            <person name="Nagy L.G."/>
            <person name="Martin F.M."/>
        </authorList>
    </citation>
    <scope>NUCLEOTIDE SEQUENCE</scope>
    <source>
        <strain evidence="4">BED1</strain>
    </source>
</reference>
<reference evidence="4" key="1">
    <citation type="submission" date="2019-10" db="EMBL/GenBank/DDBJ databases">
        <authorList>
            <consortium name="DOE Joint Genome Institute"/>
            <person name="Kuo A."/>
            <person name="Miyauchi S."/>
            <person name="Kiss E."/>
            <person name="Drula E."/>
            <person name="Kohler A."/>
            <person name="Sanchez-Garcia M."/>
            <person name="Andreopoulos B."/>
            <person name="Barry K.W."/>
            <person name="Bonito G."/>
            <person name="Buee M."/>
            <person name="Carver A."/>
            <person name="Chen C."/>
            <person name="Cichocki N."/>
            <person name="Clum A."/>
            <person name="Culley D."/>
            <person name="Crous P.W."/>
            <person name="Fauchery L."/>
            <person name="Girlanda M."/>
            <person name="Hayes R."/>
            <person name="Keri Z."/>
            <person name="LaButti K."/>
            <person name="Lipzen A."/>
            <person name="Lombard V."/>
            <person name="Magnuson J."/>
            <person name="Maillard F."/>
            <person name="Morin E."/>
            <person name="Murat C."/>
            <person name="Nolan M."/>
            <person name="Ohm R."/>
            <person name="Pangilinan J."/>
            <person name="Pereira M."/>
            <person name="Perotto S."/>
            <person name="Peter M."/>
            <person name="Riley R."/>
            <person name="Sitrit Y."/>
            <person name="Stielow B."/>
            <person name="Szollosi G."/>
            <person name="Zifcakova L."/>
            <person name="Stursova M."/>
            <person name="Spatafora J.W."/>
            <person name="Tedersoo L."/>
            <person name="Vaario L.-M."/>
            <person name="Yamada A."/>
            <person name="Yan M."/>
            <person name="Wang P."/>
            <person name="Xu J."/>
            <person name="Bruns T."/>
            <person name="Baldrian P."/>
            <person name="Vilgalys R."/>
            <person name="Henrissat B."/>
            <person name="Grigoriev I.V."/>
            <person name="Hibbett D."/>
            <person name="Nagy L.G."/>
            <person name="Martin F.M."/>
        </authorList>
    </citation>
    <scope>NUCLEOTIDE SEQUENCE</scope>
    <source>
        <strain evidence="4">BED1</strain>
    </source>
</reference>
<evidence type="ECO:0000313" key="5">
    <source>
        <dbReference type="Proteomes" id="UP001194468"/>
    </source>
</evidence>
<keyword evidence="2" id="KW-0812">Transmembrane</keyword>
<sequence>MSKVYLSVACVCVLIASVLYTFYFNRLLAAVIGLFLRIRYWNKGGSSIWIQIGSIHFSILAGRILLKDVIYHSSNQTIKVVKAQVSWRYWLRVPATEDDLNRAHVGGEDFNQTDVFPSCRIKVSAHGFEWFLYNRTAAYDHILSQMQANAPPAPEGSVTSTLFFSQFRFGGQAFYPPSALANIKPPPIIHAAINWLKRQMPYLEPKDLLPISIEVFKLAIVCGNSSTPSLMVAECHRADGTFGIVRARSKCDLYKQLLNFKLQNALIHLEENEHYQGSMTSLGHTIRAQAETSIYADRVPLNYLSFEVFLKVWRGIRLYSALFPPNHLASNGFKGRTHGKRSLDENNNFVGGDFTKLEYAIKRRIVEAPVLELSYYADVVGEVPAELDGPKGMGLESYDIGNGDLPPEWGIDLVIRNVSQHLKPGDKRIWTALKIFVELREETTLNLPFREASKNWQWDGMADVPKFRIREHASLHVAAGDSSSISFLIPMVIGPDGYESRLEVHLDTIEVKSSLNDIKVITAESCRVSAALPAPLKWNAERQWSFSVALRQPVIFLLRDHINMITDLSRDWASGEPTEWHHFVPIVYSLELHLHHFDLNLYANDQNIIDKPLIKDENTMVNLRAPRLWVSATIPSNVYLPEATTFSFAVDVPGLSICVCLPKWNTQFLYNHGKEQPILRAGRFRIDGTYHYWAEVHPDNTEQLKIAILAGDVTIKTLGWAIRCFMVLRDNYLGSFTHFSTLTEYLEKRSKGRSRRSHPEEVAARKVELTFMIQHGFLLLPAGLPGFEKCAKHGDRKGCWYFVVPWIPRIATQSSFARLFYGHERIPHIAIEMTLNVGIDITTNRLLGPPPRTSAYVCVWEIAVGHVKVVTTPLESRVLFAVVDVFQIHFTDVANAPADEFSIPLDPDLTYVKLSLKALNATCLAGAAALDLDVPKGLTLHTNDLQGQLCGKFLSLRLPHASAKALVTSGASRRSWSEAAAMDFDIALDSFTCPKTDHGPQNTFLHDQDFLTRRVQHLLSQLTEAQVSFGAKPHASRRAGRRRPPHRVHRNDLYLPPLILPRFNRIQSSSVQRQQQYPSPLLRWSQLSHLSESDGENVSEAERDARLARSRVFRPIPGSNVDDSEPPISDDESDDADLTDGGSSESEWSPSPAENILLHHYERFTKRYRECSLDDISNRESSPFVALRDPPAFSFQGPRNVSKPSSSICPRKAELSGDTDSRSMVRIQCIHGLEVLVTPLLLVFLSRLKEESEQHVLSAELILDDIFAHQLSEFVSSEQSVSPPSTALDILVHSASMRVLEQIDMRHGPSSVAGGPEDTQAVDIVLHGSLTNLHIQNISRAQPAAASVQATFEELSIGLCRMPPSAGVLLESPHPGFCLSIYNFQASHARGHFEISAGNFTVQMEPSDPEYVASLVLAMKNRAEMLSNIHQEWRSRFATSLRALVRHILWLTRRDALVDPLSIIQPSFLVQRGLPHAVRTNGPLKLLFHLRQCLRHCDLTSDYEQWSGDQEVRQLIQSRLASLTVDLDTLDELDVHPWDLLFPPENPSPAKSSPLISMTFGIGTLHLTILSASKSHSCITSSMLRFQYQSNPLTQFHPSSHTSLPTQTTQQIAMLSIADVSLIACPNLVDFARGAIRVNKYWKNDTTSDNHLTQAIRPPSQTILVAHVENMSIRAGAENLTFEITGSSLDFSSSSLVRSDIRTESASNVFTFSSIHVRARSKGVDAATSEQDILASLALARGKINTALRHDLASKTLRVIFALEEILVSVPRSAIRLYRFVEEWRADFLPDVEATAETLVSELKRSSMSTVSKPSLAHSTERLSTILHVNGHIARLGVTLQVMRGTWLSWTVEDTTGFVSSSPAPPSKRTYDFGLQLGSQGFTITHKSRNMENFTGSPRVKFILPTLALTGHQRKGGIELLGVLDFVNIMIKPTHLDALLAVQQKFGQDFTDLLDLIRETRQKHYAVSDPKRKTGEPGTFIVQVNVKGFRLGLEGPSSVFHLECQDVWGDIAQEEDPLEWKVQLRNLALSLAPRTGVVSREYGFDVNEKSAFVVIDITTSANDGVLKITVPKIHAVMQPSSISELGDFIDYHQAELLVRRQQRAAELEAFKEKTRSILKTFETQTPCSGADKPSWLSKYTVLVEIERVGVAFPLALNQSVGLSRWPGQDRTSVRAFLFSVRRIRFSSQKGEAGQVNTKEVSFQFVNRFRQYIPTDFNMESHQTRNRLIYPQLKAQLRSDTSLSKHQIWITANITGFILDLDSSIPDCVFSLVDVYRQGRERMERLASNVPHKSAFQLPEQLPVAISFADEQPITNVLAAIVFESGEIRVHSEGGRGKTISSTFSDDVDRATDMELIRLPVVSAWIEYRATSNVSTTARPLQPSILIFKAKIHSSQNTLRPTLLPFVSDITDFVQMRLRTATHHDELSDPPVMFEGSRPAPSSPPTAITDLQRTSGLQINFSLRIDQSTLEFTCQPDVNVLAALRWESGGFVVSISPGANRVTFTGSVDGLTAGLKHGFLSEDCVNLAARNLAFSLALSETEDSARNTVSLIISTDMSGGVRFSRLQDMLCFKAVWLDRIPLIASEHTTPEASRIISSSPAPRVASPTVEQELTTAIIIRIRSIEVNVDLGQSISNVTLNMDETLIRTKLSERYRELSLSVADVAIFAKGNISGHVAVADCMFHTVSRDEEALLSDSTSARLLELTMTSGPLSAELESEHQRLLVYRADPIQVDIHDDWSLISSATGDNDRPLLLAFTVHGKEIIALATISTIPKLMLYVNRFKANIAVQRAGASRESEAFRATQGPKPDKPLTEVAAAFLQSAKTKFKEAETDISHLVRQQMSFRLELLRLILFPRSMADTELAQFIGRDVHASLNRTVQDNFPSRREVHLSFNSLGISRFSQLQSVLPSTATVSPDASWVSSLFKNPLESNIVGLPSMKMLMITEESVQDLTTRLVYDFYSTFQGGDKSPEDIYITLNMALYAWLTGLRKNLTRELEQVQGSTSTQLGSPPGPSSRKRVTGSGIEGSSGFTAPHAEEGIISPLSTRNQVGASITSTPADDGTSMADPNTLSRRSTQPHEGENNTPSTAPGKLTLVYEPRERKIQRLTMRQLGEATPDVMHPFFKKSGFNLEDSLPQYVHEYATMPLEEIMEALLALYSRQLRSDRTKRNY</sequence>
<evidence type="ECO:0000256" key="1">
    <source>
        <dbReference type="SAM" id="MobiDB-lite"/>
    </source>
</evidence>
<dbReference type="EMBL" id="WHUW01000006">
    <property type="protein sequence ID" value="KAF8444532.1"/>
    <property type="molecule type" value="Genomic_DNA"/>
</dbReference>
<keyword evidence="2" id="KW-0472">Membrane</keyword>
<proteinExistence type="predicted"/>
<dbReference type="PANTHER" id="PTHR32085">
    <property type="entry name" value="PROTEIN CSF1"/>
    <property type="match status" value="1"/>
</dbReference>
<feature type="compositionally biased region" description="Polar residues" evidence="1">
    <location>
        <begin position="3043"/>
        <end position="3058"/>
    </location>
</feature>
<feature type="region of interest" description="Disordered" evidence="1">
    <location>
        <begin position="2425"/>
        <end position="2444"/>
    </location>
</feature>
<dbReference type="PANTHER" id="PTHR32085:SF3">
    <property type="entry name" value="PROTEIN CSF1"/>
    <property type="match status" value="1"/>
</dbReference>
<keyword evidence="5" id="KW-1185">Reference proteome</keyword>
<evidence type="ECO:0000256" key="2">
    <source>
        <dbReference type="SAM" id="Phobius"/>
    </source>
</evidence>
<feature type="region of interest" description="Disordered" evidence="1">
    <location>
        <begin position="2998"/>
        <end position="3093"/>
    </location>
</feature>
<feature type="compositionally biased region" description="Basic residues" evidence="1">
    <location>
        <begin position="1034"/>
        <end position="1049"/>
    </location>
</feature>
<accession>A0AAD4BZJ0</accession>
<feature type="compositionally biased region" description="Acidic residues" evidence="1">
    <location>
        <begin position="1122"/>
        <end position="1138"/>
    </location>
</feature>
<feature type="transmembrane region" description="Helical" evidence="2">
    <location>
        <begin position="6"/>
        <end position="36"/>
    </location>
</feature>
<feature type="domain" description="Csf1 N-terminal" evidence="3">
    <location>
        <begin position="418"/>
        <end position="749"/>
    </location>
</feature>
<dbReference type="GO" id="GO:0006113">
    <property type="term" value="P:fermentation"/>
    <property type="evidence" value="ECO:0007669"/>
    <property type="project" value="InterPro"/>
</dbReference>
<keyword evidence="2" id="KW-1133">Transmembrane helix</keyword>
<protein>
    <recommendedName>
        <fullName evidence="3">Csf1 N-terminal domain-containing protein</fullName>
    </recommendedName>
</protein>